<dbReference type="RefSeq" id="WP_023577888.1">
    <property type="nucleotide sequence ID" value="NZ_AVGG01000001.1"/>
</dbReference>
<dbReference type="SUPFAM" id="SSF56276">
    <property type="entry name" value="S-adenosylmethionine decarboxylase"/>
    <property type="match status" value="1"/>
</dbReference>
<dbReference type="AlphaFoldDB" id="V6SSN9"/>
<evidence type="ECO:0000256" key="3">
    <source>
        <dbReference type="ARBA" id="ARBA00022813"/>
    </source>
</evidence>
<keyword evidence="8" id="KW-0704">Schiff base</keyword>
<keyword evidence="4" id="KW-0745">Spermidine biosynthesis</keyword>
<keyword evidence="11" id="KW-1185">Reference proteome</keyword>
<keyword evidence="7" id="KW-0456">Lyase</keyword>
<dbReference type="STRING" id="1341181.FLJC2902T_01820"/>
<evidence type="ECO:0000256" key="7">
    <source>
        <dbReference type="ARBA" id="ARBA00023239"/>
    </source>
</evidence>
<evidence type="ECO:0000256" key="1">
    <source>
        <dbReference type="ARBA" id="ARBA00001928"/>
    </source>
</evidence>
<dbReference type="OrthoDB" id="9793120at2"/>
<dbReference type="eggNOG" id="COG1586">
    <property type="taxonomic scope" value="Bacteria"/>
</dbReference>
<protein>
    <submittedName>
        <fullName evidence="10">Adenosylmethionine decarboxylase</fullName>
    </submittedName>
</protein>
<proteinExistence type="predicted"/>
<reference evidence="10 11" key="1">
    <citation type="submission" date="2013-08" db="EMBL/GenBank/DDBJ databases">
        <title>Flavobacterium limnosediminis JC2902 genome sequencing.</title>
        <authorList>
            <person name="Lee K."/>
            <person name="Yi H."/>
            <person name="Park S."/>
            <person name="Chun J."/>
        </authorList>
    </citation>
    <scope>NUCLEOTIDE SEQUENCE [LARGE SCALE GENOMIC DNA]</scope>
    <source>
        <strain evidence="10 11">JC2902</strain>
    </source>
</reference>
<evidence type="ECO:0000256" key="8">
    <source>
        <dbReference type="ARBA" id="ARBA00023270"/>
    </source>
</evidence>
<dbReference type="InterPro" id="IPR003826">
    <property type="entry name" value="AdoMetDC_fam_prok"/>
</dbReference>
<keyword evidence="5" id="KW-0620">Polyamine biosynthesis</keyword>
<dbReference type="Gene3D" id="3.60.90.10">
    <property type="entry name" value="S-adenosylmethionine decarboxylase"/>
    <property type="match status" value="1"/>
</dbReference>
<comment type="cofactor">
    <cofactor evidence="1">
        <name>pyruvate</name>
        <dbReference type="ChEBI" id="CHEBI:15361"/>
    </cofactor>
</comment>
<evidence type="ECO:0000313" key="11">
    <source>
        <dbReference type="Proteomes" id="UP000018004"/>
    </source>
</evidence>
<keyword evidence="2" id="KW-0210">Decarboxylase</keyword>
<dbReference type="PANTHER" id="PTHR33866:SF2">
    <property type="entry name" value="S-ADENOSYLMETHIONINE DECARBOXYLASE PROENZYME"/>
    <property type="match status" value="1"/>
</dbReference>
<evidence type="ECO:0000313" key="10">
    <source>
        <dbReference type="EMBL" id="ESU29708.1"/>
    </source>
</evidence>
<name>V6SSN9_9FLAO</name>
<dbReference type="GO" id="GO:0005829">
    <property type="term" value="C:cytosol"/>
    <property type="evidence" value="ECO:0007669"/>
    <property type="project" value="TreeGrafter"/>
</dbReference>
<evidence type="ECO:0000256" key="6">
    <source>
        <dbReference type="ARBA" id="ARBA00023145"/>
    </source>
</evidence>
<dbReference type="GO" id="GO:0008295">
    <property type="term" value="P:spermidine biosynthetic process"/>
    <property type="evidence" value="ECO:0007669"/>
    <property type="project" value="UniProtKB-KW"/>
</dbReference>
<evidence type="ECO:0000256" key="4">
    <source>
        <dbReference type="ARBA" id="ARBA00023066"/>
    </source>
</evidence>
<organism evidence="10 11">
    <name type="scientific">Flavobacterium limnosediminis JC2902</name>
    <dbReference type="NCBI Taxonomy" id="1341181"/>
    <lineage>
        <taxon>Bacteria</taxon>
        <taxon>Pseudomonadati</taxon>
        <taxon>Bacteroidota</taxon>
        <taxon>Flavobacteriia</taxon>
        <taxon>Flavobacteriales</taxon>
        <taxon>Flavobacteriaceae</taxon>
        <taxon>Flavobacterium</taxon>
    </lineage>
</organism>
<comment type="caution">
    <text evidence="10">The sequence shown here is derived from an EMBL/GenBank/DDBJ whole genome shotgun (WGS) entry which is preliminary data.</text>
</comment>
<accession>V6SSN9</accession>
<dbReference type="Proteomes" id="UP000018004">
    <property type="component" value="Unassembled WGS sequence"/>
</dbReference>
<keyword evidence="9" id="KW-0670">Pyruvate</keyword>
<evidence type="ECO:0000256" key="2">
    <source>
        <dbReference type="ARBA" id="ARBA00022793"/>
    </source>
</evidence>
<keyword evidence="3" id="KW-0068">Autocatalytic cleavage</keyword>
<dbReference type="PATRIC" id="fig|1341181.4.peg.177"/>
<sequence>MNLTSYSPGLHKLVTLQVDEMKKLTDSQQFVAVTELILEKFALEKVGLVVHDFENDSFTIAVCLKESHICIHTWPEYNQLTLDVYLCNYLQDNSAKVKAVTQEYIDYFGATIIKDFEINR</sequence>
<dbReference type="InterPro" id="IPR016067">
    <property type="entry name" value="S-AdoMet_deCO2ase_core"/>
</dbReference>
<dbReference type="Pfam" id="PF02675">
    <property type="entry name" value="AdoMet_dc"/>
    <property type="match status" value="1"/>
</dbReference>
<evidence type="ECO:0000256" key="5">
    <source>
        <dbReference type="ARBA" id="ARBA00023115"/>
    </source>
</evidence>
<dbReference type="GO" id="GO:0004014">
    <property type="term" value="F:adenosylmethionine decarboxylase activity"/>
    <property type="evidence" value="ECO:0007669"/>
    <property type="project" value="InterPro"/>
</dbReference>
<dbReference type="PANTHER" id="PTHR33866">
    <property type="entry name" value="S-ADENOSYLMETHIONINE DECARBOXYLASE PROENZYME"/>
    <property type="match status" value="1"/>
</dbReference>
<keyword evidence="6" id="KW-0865">Zymogen</keyword>
<evidence type="ECO:0000256" key="9">
    <source>
        <dbReference type="ARBA" id="ARBA00023317"/>
    </source>
</evidence>
<gene>
    <name evidence="10" type="ORF">FLJC2902T_01820</name>
</gene>
<dbReference type="EMBL" id="AVGG01000001">
    <property type="protein sequence ID" value="ESU29708.1"/>
    <property type="molecule type" value="Genomic_DNA"/>
</dbReference>